<evidence type="ECO:0000256" key="14">
    <source>
        <dbReference type="SAM" id="SignalP"/>
    </source>
</evidence>
<dbReference type="GO" id="GO:0030246">
    <property type="term" value="F:carbohydrate binding"/>
    <property type="evidence" value="ECO:0007669"/>
    <property type="project" value="UniProtKB-KW"/>
</dbReference>
<dbReference type="OrthoDB" id="5795902at2759"/>
<evidence type="ECO:0000256" key="9">
    <source>
        <dbReference type="ARBA" id="ARBA00022801"/>
    </source>
</evidence>
<feature type="signal peptide" evidence="14">
    <location>
        <begin position="1"/>
        <end position="21"/>
    </location>
</feature>
<dbReference type="Gene3D" id="3.20.20.70">
    <property type="entry name" value="Aldolase class I"/>
    <property type="match status" value="1"/>
</dbReference>
<accession>A0A2C5XGN7</accession>
<dbReference type="InterPro" id="IPR017853">
    <property type="entry name" value="GH"/>
</dbReference>
<evidence type="ECO:0000259" key="15">
    <source>
        <dbReference type="Pfam" id="PF00652"/>
    </source>
</evidence>
<evidence type="ECO:0000256" key="4">
    <source>
        <dbReference type="ARBA" id="ARBA00009743"/>
    </source>
</evidence>
<dbReference type="Pfam" id="PF00652">
    <property type="entry name" value="Ricin_B_lectin"/>
    <property type="match status" value="1"/>
</dbReference>
<evidence type="ECO:0000313" key="17">
    <source>
        <dbReference type="EMBL" id="PHH61948.1"/>
    </source>
</evidence>
<name>A0A2C5XGN7_9HYPO</name>
<dbReference type="InterPro" id="IPR035992">
    <property type="entry name" value="Ricin_B-like_lectins"/>
</dbReference>
<dbReference type="PANTHER" id="PTHR11452:SF91">
    <property type="entry name" value="ALPHA-GALACTOSIDASE A-RELATED"/>
    <property type="match status" value="1"/>
</dbReference>
<dbReference type="EMBL" id="NJET01000086">
    <property type="protein sequence ID" value="PHH61948.1"/>
    <property type="molecule type" value="Genomic_DNA"/>
</dbReference>
<evidence type="ECO:0000256" key="12">
    <source>
        <dbReference type="ARBA" id="ARBA00023295"/>
    </source>
</evidence>
<dbReference type="EC" id="3.2.1.22" evidence="5 13"/>
<dbReference type="InterPro" id="IPR013785">
    <property type="entry name" value="Aldolase_TIM"/>
</dbReference>
<dbReference type="GO" id="GO:0005975">
    <property type="term" value="P:carbohydrate metabolic process"/>
    <property type="evidence" value="ECO:0007669"/>
    <property type="project" value="InterPro"/>
</dbReference>
<dbReference type="GO" id="GO:0004557">
    <property type="term" value="F:alpha-galactosidase activity"/>
    <property type="evidence" value="ECO:0007669"/>
    <property type="project" value="UniProtKB-EC"/>
</dbReference>
<keyword evidence="18" id="KW-1185">Reference proteome</keyword>
<dbReference type="SUPFAM" id="SSF51011">
    <property type="entry name" value="Glycosyl hydrolase domain"/>
    <property type="match status" value="1"/>
</dbReference>
<evidence type="ECO:0000256" key="6">
    <source>
        <dbReference type="ARBA" id="ARBA00022525"/>
    </source>
</evidence>
<comment type="similarity">
    <text evidence="4 13">Belongs to the glycosyl hydrolase 27 family.</text>
</comment>
<evidence type="ECO:0000256" key="1">
    <source>
        <dbReference type="ARBA" id="ARBA00001255"/>
    </source>
</evidence>
<sequence>MKLQLAMSALALATPPAQVLPRPPMGFNNWARFQTDINQAIFLEAAQRMRTSGLLAAGYNRVNLDDAWSQPRRALNGSMAWDLSKFPRGLTWLAAELRRLGFEPGIYTDAGSASCGGYPGALDNEARDLDDFRRWGYNFVKVDGCNMPDVSEATYRQVYGRWLELVAARPVVFSNSAPAYFSGAANLTDWYAVMGWAARAGHLARHSADIQVYPDGDAWASMMYNYGMHVRLARFQRPGFFNDPDFLNVDHPGYTLEERKTHFALWCAFSAPLIISADMKRLLTSEVAYLSNRNLIAVNQDGLAQQATLVSRDDTWDVLTKSLDNGDRLLVVFNKGTAPSSLHITWTRMGLDSKALSQLSAIQVKNLWTGQVTQPVFWDGIQVSEVPGHGTAVLRITTTRGSTTPTGIIFNTASLLCLADSEPGQVRLVACSGTDAQTWRVEASGRVTSLMRRGKCLQSGPRGRVVSSVEACKGTGWQYSLSGNLVERATGLCLTQDANRAAVAAPCGNLLNEQVYGLPVGVRVEGI</sequence>
<dbReference type="Pfam" id="PF17801">
    <property type="entry name" value="Melibiase_C"/>
    <property type="match status" value="1"/>
</dbReference>
<dbReference type="FunFam" id="3.20.20.70:FF:000177">
    <property type="entry name" value="Alpha-galactosidase"/>
    <property type="match status" value="1"/>
</dbReference>
<evidence type="ECO:0000256" key="11">
    <source>
        <dbReference type="ARBA" id="ARBA00023180"/>
    </source>
</evidence>
<dbReference type="InterPro" id="IPR000772">
    <property type="entry name" value="Ricin_B_lectin"/>
</dbReference>
<dbReference type="Proteomes" id="UP000226192">
    <property type="component" value="Unassembled WGS sequence"/>
</dbReference>
<comment type="catalytic activity">
    <reaction evidence="1 13">
        <text>Hydrolysis of terminal, non-reducing alpha-D-galactose residues in alpha-D-galactosides, including galactose oligosaccharides, galactomannans and galactolipids.</text>
        <dbReference type="EC" id="3.2.1.22"/>
    </reaction>
</comment>
<comment type="subcellular location">
    <subcellularLocation>
        <location evidence="3">Secreted</location>
    </subcellularLocation>
</comment>
<dbReference type="InterPro" id="IPR002241">
    <property type="entry name" value="Glyco_hydro_27"/>
</dbReference>
<protein>
    <recommendedName>
        <fullName evidence="5 13">Alpha-galactosidase</fullName>
        <ecNumber evidence="5 13">3.2.1.22</ecNumber>
    </recommendedName>
    <alternativeName>
        <fullName evidence="13">Melibiase</fullName>
    </alternativeName>
</protein>
<evidence type="ECO:0000256" key="2">
    <source>
        <dbReference type="ARBA" id="ARBA00003969"/>
    </source>
</evidence>
<dbReference type="GO" id="GO:0005576">
    <property type="term" value="C:extracellular region"/>
    <property type="evidence" value="ECO:0007669"/>
    <property type="project" value="UniProtKB-SubCell"/>
</dbReference>
<dbReference type="InterPro" id="IPR041233">
    <property type="entry name" value="Melibiase_C"/>
</dbReference>
<keyword evidence="10 13" id="KW-1015">Disulfide bond</keyword>
<keyword evidence="11" id="KW-0325">Glycoprotein</keyword>
<evidence type="ECO:0000256" key="13">
    <source>
        <dbReference type="RuleBase" id="RU361168"/>
    </source>
</evidence>
<dbReference type="CDD" id="cd14792">
    <property type="entry name" value="GH27"/>
    <property type="match status" value="1"/>
</dbReference>
<evidence type="ECO:0000256" key="3">
    <source>
        <dbReference type="ARBA" id="ARBA00004613"/>
    </source>
</evidence>
<dbReference type="PRINTS" id="PR00740">
    <property type="entry name" value="GLHYDRLASE27"/>
</dbReference>
<dbReference type="AlphaFoldDB" id="A0A2C5XGN7"/>
<dbReference type="InterPro" id="IPR013780">
    <property type="entry name" value="Glyco_hydro_b"/>
</dbReference>
<dbReference type="STRING" id="1399860.A0A2C5XGN7"/>
<keyword evidence="9 13" id="KW-0378">Hydrolase</keyword>
<dbReference type="Pfam" id="PF16499">
    <property type="entry name" value="Melibiase_2"/>
    <property type="match status" value="1"/>
</dbReference>
<dbReference type="PANTHER" id="PTHR11452">
    <property type="entry name" value="ALPHA-GALACTOSIDASE/ALPHA-N-ACETYLGALACTOSAMINIDASE"/>
    <property type="match status" value="1"/>
</dbReference>
<evidence type="ECO:0000256" key="10">
    <source>
        <dbReference type="ARBA" id="ARBA00023157"/>
    </source>
</evidence>
<reference evidence="17 18" key="1">
    <citation type="submission" date="2017-06" db="EMBL/GenBank/DDBJ databases">
        <title>Ant-infecting Ophiocordyceps genomes reveal a high diversity of potential behavioral manipulation genes and a possible major role for enterotoxins.</title>
        <authorList>
            <person name="De Bekker C."/>
            <person name="Evans H.C."/>
            <person name="Brachmann A."/>
            <person name="Hughes D.P."/>
        </authorList>
    </citation>
    <scope>NUCLEOTIDE SEQUENCE [LARGE SCALE GENOMIC DNA]</scope>
    <source>
        <strain evidence="17 18">Map64</strain>
    </source>
</reference>
<keyword evidence="12 13" id="KW-0326">Glycosidase</keyword>
<comment type="function">
    <text evidence="2">Hydrolyzes a variety of simple alpha-D-galactoside as well as more complex molecules such as oligosaccharides and polysaccharides.</text>
</comment>
<feature type="domain" description="Alpha galactosidase C-terminal" evidence="16">
    <location>
        <begin position="313"/>
        <end position="396"/>
    </location>
</feature>
<proteinExistence type="inferred from homology"/>
<dbReference type="SUPFAM" id="SSF51445">
    <property type="entry name" value="(Trans)glycosidases"/>
    <property type="match status" value="1"/>
</dbReference>
<gene>
    <name evidence="17" type="ORF">CDD81_7697</name>
</gene>
<dbReference type="SUPFAM" id="SSF50370">
    <property type="entry name" value="Ricin B-like lectins"/>
    <property type="match status" value="1"/>
</dbReference>
<comment type="caution">
    <text evidence="17">The sequence shown here is derived from an EMBL/GenBank/DDBJ whole genome shotgun (WGS) entry which is preliminary data.</text>
</comment>
<evidence type="ECO:0000313" key="18">
    <source>
        <dbReference type="Proteomes" id="UP000226192"/>
    </source>
</evidence>
<evidence type="ECO:0000256" key="8">
    <source>
        <dbReference type="ARBA" id="ARBA00022734"/>
    </source>
</evidence>
<organism evidence="17 18">
    <name type="scientific">Ophiocordyceps australis</name>
    <dbReference type="NCBI Taxonomy" id="1399860"/>
    <lineage>
        <taxon>Eukaryota</taxon>
        <taxon>Fungi</taxon>
        <taxon>Dikarya</taxon>
        <taxon>Ascomycota</taxon>
        <taxon>Pezizomycotina</taxon>
        <taxon>Sordariomycetes</taxon>
        <taxon>Hypocreomycetidae</taxon>
        <taxon>Hypocreales</taxon>
        <taxon>Ophiocordycipitaceae</taxon>
        <taxon>Ophiocordyceps</taxon>
    </lineage>
</organism>
<evidence type="ECO:0000256" key="5">
    <source>
        <dbReference type="ARBA" id="ARBA00012755"/>
    </source>
</evidence>
<keyword evidence="7 14" id="KW-0732">Signal</keyword>
<keyword evidence="6" id="KW-0964">Secreted</keyword>
<dbReference type="Gene3D" id="2.60.40.1180">
    <property type="entry name" value="Golgi alpha-mannosidase II"/>
    <property type="match status" value="1"/>
</dbReference>
<keyword evidence="8" id="KW-0430">Lectin</keyword>
<feature type="chain" id="PRO_5012519030" description="Alpha-galactosidase" evidence="14">
    <location>
        <begin position="22"/>
        <end position="527"/>
    </location>
</feature>
<evidence type="ECO:0000256" key="7">
    <source>
        <dbReference type="ARBA" id="ARBA00022729"/>
    </source>
</evidence>
<evidence type="ECO:0000259" key="16">
    <source>
        <dbReference type="Pfam" id="PF17801"/>
    </source>
</evidence>
<dbReference type="Gene3D" id="2.80.10.50">
    <property type="match status" value="1"/>
</dbReference>
<feature type="domain" description="Ricin B lectin" evidence="15">
    <location>
        <begin position="406"/>
        <end position="513"/>
    </location>
</feature>